<dbReference type="InterPro" id="IPR056269">
    <property type="entry name" value="CUB_CDCP1_2nd_5th"/>
</dbReference>
<evidence type="ECO:0000259" key="5">
    <source>
        <dbReference type="Pfam" id="PF23668"/>
    </source>
</evidence>
<dbReference type="PANTHER" id="PTHR14477">
    <property type="entry name" value="CUB DOMAIN-CONTAINING PROTEIN 1"/>
    <property type="match status" value="1"/>
</dbReference>
<dbReference type="InterPro" id="IPR056268">
    <property type="entry name" value="CUB_CDCP1_1st"/>
</dbReference>
<keyword evidence="1" id="KW-1133">Transmembrane helix</keyword>
<feature type="domain" description="CDCP1 third and sixth CUB" evidence="3">
    <location>
        <begin position="212"/>
        <end position="305"/>
    </location>
</feature>
<evidence type="ECO:0000256" key="2">
    <source>
        <dbReference type="SAM" id="SignalP"/>
    </source>
</evidence>
<feature type="chain" id="PRO_5035252440" evidence="2">
    <location>
        <begin position="20"/>
        <end position="662"/>
    </location>
</feature>
<proteinExistence type="predicted"/>
<dbReference type="PANTHER" id="PTHR14477:SF1">
    <property type="entry name" value="CUB DOMAIN-CONTAINING PROTEIN 1"/>
    <property type="match status" value="1"/>
</dbReference>
<feature type="domain" description="CDCP1 third and sixth CUB" evidence="3">
    <location>
        <begin position="516"/>
        <end position="627"/>
    </location>
</feature>
<dbReference type="Pfam" id="PF23668">
    <property type="entry name" value="CUB_CDCP1_2"/>
    <property type="match status" value="2"/>
</dbReference>
<dbReference type="OrthoDB" id="8960034at2759"/>
<feature type="domain" description="CDCP1 second and fifth CUB" evidence="5">
    <location>
        <begin position="418"/>
        <end position="501"/>
    </location>
</feature>
<dbReference type="Proteomes" id="UP000727407">
    <property type="component" value="Unassembled WGS sequence"/>
</dbReference>
<dbReference type="Pfam" id="PF23667">
    <property type="entry name" value="CUB_CDCP1_1"/>
    <property type="match status" value="1"/>
</dbReference>
<feature type="non-terminal residue" evidence="6">
    <location>
        <position position="1"/>
    </location>
</feature>
<comment type="caution">
    <text evidence="6">The sequence shown here is derived from an EMBL/GenBank/DDBJ whole genome shotgun (WGS) entry which is preliminary data.</text>
</comment>
<dbReference type="InterPro" id="IPR038811">
    <property type="entry name" value="CDCP1"/>
</dbReference>
<gene>
    <name evidence="6" type="primary">cdcp1</name>
    <name evidence="6" type="ORF">DAT39_002174</name>
</gene>
<dbReference type="Pfam" id="PF23665">
    <property type="entry name" value="CDCP1_CUB_6"/>
    <property type="match status" value="2"/>
</dbReference>
<dbReference type="InterPro" id="IPR056266">
    <property type="entry name" value="CDCP1_CUB_3rd_6th"/>
</dbReference>
<evidence type="ECO:0000259" key="3">
    <source>
        <dbReference type="Pfam" id="PF23665"/>
    </source>
</evidence>
<keyword evidence="1" id="KW-0472">Membrane</keyword>
<accession>A0A8J4XGB1</accession>
<feature type="signal peptide" evidence="2">
    <location>
        <begin position="1"/>
        <end position="19"/>
    </location>
</feature>
<evidence type="ECO:0000313" key="7">
    <source>
        <dbReference type="Proteomes" id="UP000727407"/>
    </source>
</evidence>
<evidence type="ECO:0000259" key="4">
    <source>
        <dbReference type="Pfam" id="PF23667"/>
    </source>
</evidence>
<evidence type="ECO:0000256" key="1">
    <source>
        <dbReference type="SAM" id="Phobius"/>
    </source>
</evidence>
<dbReference type="AlphaFoldDB" id="A0A8J4XGB1"/>
<feature type="transmembrane region" description="Helical" evidence="1">
    <location>
        <begin position="636"/>
        <end position="661"/>
    </location>
</feature>
<sequence length="662" mass="72550">MIWLLVGLLVGLSAGAAEGDAVKVTTDSNTKLTISRQVETVNCSVCVGQGSSRVCNTQHIIGKDENTQVDFTCSKPQDIFTVQINKNFDCSGNCNLDILEPDWTLFPDFNRTFIWDLKVQPTGSLQFEFPARGLRQIQSLEQCPDELTYSVIMYTRTGPVNIGKFCQNGTITRIQLEWKGRISMEVPKHQTPQSSYAFKYSKVDGTGLAVVAVLPRGKSNTDFFSATTIPPNQMMKWNFSVPPKHNFTVQFVKYNKSQCNPKNSVTVVYQHPNITSDKKTLMDDQPANYQGNFSLLLTNCAADYKGPEPMLNFQVSVFRGGIPDVCTVNLQNNEGLSLQIEKNQDPFCELGMNAVVQEKIVVPAGSQASLTFLDCPKDKLVLTATKTIECQNVSSCSVDGTLLTIPDLDPCLPPPLSRVTWVLNAPEQGSVELSSPQGSLYQQLPGEQQCDGTISALVSTADGFNIGHFCSASKGVIQRVQFSSNITVTAAADGAKDLRQNTAPVLNVSFSSEITETLIYTVSPVSMTPVPLMTPNWPGPMKPDSSLSWIVNVPEEYGAHVIFTNVSRPVCSASHAVIQIRELGSEMEMSYREDQLLDLDHNVVRSFYLNMSNCEPMEGKFAILSQLSLQKKPQKLLGIILGLVAALFAVLIIVLIAVCVAL</sequence>
<keyword evidence="7" id="KW-1185">Reference proteome</keyword>
<name>A0A8J4XGB1_CLAMG</name>
<protein>
    <submittedName>
        <fullName evidence="6">CUB domain-containing protein 1-like</fullName>
    </submittedName>
</protein>
<dbReference type="EMBL" id="QNUK01000016">
    <property type="protein sequence ID" value="KAF5908055.1"/>
    <property type="molecule type" value="Genomic_DNA"/>
</dbReference>
<feature type="domain" description="CDCP1 second and fifth CUB" evidence="5">
    <location>
        <begin position="98"/>
        <end position="195"/>
    </location>
</feature>
<keyword evidence="2" id="KW-0732">Signal</keyword>
<evidence type="ECO:0000313" key="6">
    <source>
        <dbReference type="EMBL" id="KAF5908055.1"/>
    </source>
</evidence>
<organism evidence="6 7">
    <name type="scientific">Clarias magur</name>
    <name type="common">Asian catfish</name>
    <name type="synonym">Macropteronotus magur</name>
    <dbReference type="NCBI Taxonomy" id="1594786"/>
    <lineage>
        <taxon>Eukaryota</taxon>
        <taxon>Metazoa</taxon>
        <taxon>Chordata</taxon>
        <taxon>Craniata</taxon>
        <taxon>Vertebrata</taxon>
        <taxon>Euteleostomi</taxon>
        <taxon>Actinopterygii</taxon>
        <taxon>Neopterygii</taxon>
        <taxon>Teleostei</taxon>
        <taxon>Ostariophysi</taxon>
        <taxon>Siluriformes</taxon>
        <taxon>Clariidae</taxon>
        <taxon>Clarias</taxon>
    </lineage>
</organism>
<keyword evidence="1" id="KW-0812">Transmembrane</keyword>
<feature type="domain" description="CDCP1 first CUB" evidence="4">
    <location>
        <begin position="22"/>
        <end position="90"/>
    </location>
</feature>
<reference evidence="6" key="1">
    <citation type="submission" date="2020-07" db="EMBL/GenBank/DDBJ databases">
        <title>Clarias magur genome sequencing, assembly and annotation.</title>
        <authorList>
            <person name="Kushwaha B."/>
            <person name="Kumar R."/>
            <person name="Das P."/>
            <person name="Joshi C.G."/>
            <person name="Kumar D."/>
            <person name="Nagpure N.S."/>
            <person name="Pandey M."/>
            <person name="Agarwal S."/>
            <person name="Srivastava S."/>
            <person name="Singh M."/>
            <person name="Sahoo L."/>
            <person name="Jayasankar P."/>
            <person name="Meher P.K."/>
            <person name="Koringa P.G."/>
            <person name="Iquebal M.A."/>
            <person name="Das S.P."/>
            <person name="Bit A."/>
            <person name="Patnaik S."/>
            <person name="Patel N."/>
            <person name="Shah T.M."/>
            <person name="Hinsu A."/>
            <person name="Jena J.K."/>
        </authorList>
    </citation>
    <scope>NUCLEOTIDE SEQUENCE</scope>
    <source>
        <strain evidence="6">CIFAMagur01</strain>
        <tissue evidence="6">Testis</tissue>
    </source>
</reference>